<comment type="similarity">
    <text evidence="1">Belongs to the protein phosphatase inhibitor 1 family.</text>
</comment>
<keyword evidence="3" id="KW-0321">Glycogen metabolism</keyword>
<evidence type="ECO:0000256" key="2">
    <source>
        <dbReference type="ARBA" id="ARBA00022553"/>
    </source>
</evidence>
<evidence type="ECO:0000256" key="5">
    <source>
        <dbReference type="ARBA" id="ARBA00023272"/>
    </source>
</evidence>
<reference evidence="12" key="3">
    <citation type="submission" date="2025-09" db="UniProtKB">
        <authorList>
            <consortium name="Ensembl"/>
        </authorList>
    </citation>
    <scope>IDENTIFICATION</scope>
    <source>
        <strain evidence="12">Thorbecke</strain>
    </source>
</reference>
<reference evidence="12" key="2">
    <citation type="submission" date="2025-08" db="UniProtKB">
        <authorList>
            <consortium name="Ensembl"/>
        </authorList>
    </citation>
    <scope>IDENTIFICATION</scope>
    <source>
        <strain evidence="12">Thorbecke</strain>
    </source>
</reference>
<dbReference type="PANTHER" id="PTHR15417">
    <property type="entry name" value="PROTEIN PHOSPHATASE INHIBITOR AND DOPAMINE- AND CAMP-REGULATED NEURONAL PHOSPHOPROTEIN"/>
    <property type="match status" value="1"/>
</dbReference>
<evidence type="ECO:0000256" key="10">
    <source>
        <dbReference type="ARBA" id="ARBA00042082"/>
    </source>
</evidence>
<evidence type="ECO:0000256" key="9">
    <source>
        <dbReference type="ARBA" id="ARBA00040692"/>
    </source>
</evidence>
<dbReference type="GO" id="GO:0004864">
    <property type="term" value="F:protein phosphatase inhibitor activity"/>
    <property type="evidence" value="ECO:0007669"/>
    <property type="project" value="UniProtKB-KW"/>
</dbReference>
<feature type="compositionally biased region" description="Polar residues" evidence="11">
    <location>
        <begin position="36"/>
        <end position="46"/>
    </location>
</feature>
<feature type="compositionally biased region" description="Low complexity" evidence="11">
    <location>
        <begin position="185"/>
        <end position="196"/>
    </location>
</feature>
<protein>
    <recommendedName>
        <fullName evidence="9">Protein phosphatase 1 regulatory subunit 1A</fullName>
    </recommendedName>
    <alternativeName>
        <fullName evidence="10">Protein phosphatase inhibitor 1</fullName>
    </alternativeName>
</protein>
<evidence type="ECO:0000313" key="13">
    <source>
        <dbReference type="Proteomes" id="UP000001811"/>
    </source>
</evidence>
<keyword evidence="6" id="KW-0119">Carbohydrate metabolism</keyword>
<keyword evidence="5" id="KW-0650">Protein phosphatase inhibitor</keyword>
<evidence type="ECO:0000256" key="6">
    <source>
        <dbReference type="ARBA" id="ARBA00023277"/>
    </source>
</evidence>
<organism evidence="12 13">
    <name type="scientific">Oryctolagus cuniculus</name>
    <name type="common">Rabbit</name>
    <dbReference type="NCBI Taxonomy" id="9986"/>
    <lineage>
        <taxon>Eukaryota</taxon>
        <taxon>Metazoa</taxon>
        <taxon>Chordata</taxon>
        <taxon>Craniata</taxon>
        <taxon>Vertebrata</taxon>
        <taxon>Euteleostomi</taxon>
        <taxon>Mammalia</taxon>
        <taxon>Eutheria</taxon>
        <taxon>Euarchontoglires</taxon>
        <taxon>Glires</taxon>
        <taxon>Lagomorpha</taxon>
        <taxon>Leporidae</taxon>
        <taxon>Oryctolagus</taxon>
    </lineage>
</organism>
<comment type="function">
    <text evidence="7">Inhibitor of protein-phosphatase 1. This protein may be important in hormonal control of glycogen metabolism. Hormones that elevate intracellular cAMP increase I-1 activity in many tissues. I-1 activation may impose cAMP control over proteins that are not directly phosphorylated by PKA. Following a rise in intracellular calcium, I-1 is inactivated by calcineurin (or PP2B). Does not inhibit type-2 phosphatases.</text>
</comment>
<dbReference type="Ensembl" id="ENSOCUT00000052974.1">
    <property type="protein sequence ID" value="ENSOCUP00000039736.1"/>
    <property type="gene ID" value="ENSOCUG00000013555.4"/>
</dbReference>
<dbReference type="Proteomes" id="UP000001811">
    <property type="component" value="Chromosome 4"/>
</dbReference>
<feature type="compositionally biased region" description="Low complexity" evidence="11">
    <location>
        <begin position="138"/>
        <end position="161"/>
    </location>
</feature>
<feature type="compositionally biased region" description="Basic and acidic residues" evidence="11">
    <location>
        <begin position="256"/>
        <end position="266"/>
    </location>
</feature>
<dbReference type="PANTHER" id="PTHR15417:SF4">
    <property type="entry name" value="PROTEIN PHOSPHATASE 1 REGULATORY SUBUNIT 1A"/>
    <property type="match status" value="1"/>
</dbReference>
<comment type="subunit">
    <text evidence="8">Interacts with PPP1R15A.</text>
</comment>
<dbReference type="GO" id="GO:0035556">
    <property type="term" value="P:intracellular signal transduction"/>
    <property type="evidence" value="ECO:0007669"/>
    <property type="project" value="TreeGrafter"/>
</dbReference>
<dbReference type="Bgee" id="ENSOCUG00000013555">
    <property type="expression patterns" value="Expressed in skeletal muscle tissue and 20 other cell types or tissues"/>
</dbReference>
<dbReference type="GeneTree" id="ENSGT00940000161232"/>
<reference evidence="12 13" key="1">
    <citation type="journal article" date="2011" name="Nature">
        <title>A high-resolution map of human evolutionary constraint using 29 mammals.</title>
        <authorList>
            <person name="Lindblad-Toh K."/>
            <person name="Garber M."/>
            <person name="Zuk O."/>
            <person name="Lin M.F."/>
            <person name="Parker B.J."/>
            <person name="Washietl S."/>
            <person name="Kheradpour P."/>
            <person name="Ernst J."/>
            <person name="Jordan G."/>
            <person name="Mauceli E."/>
            <person name="Ward L.D."/>
            <person name="Lowe C.B."/>
            <person name="Holloway A.K."/>
            <person name="Clamp M."/>
            <person name="Gnerre S."/>
            <person name="Alfoldi J."/>
            <person name="Beal K."/>
            <person name="Chang J."/>
            <person name="Clawson H."/>
            <person name="Cuff J."/>
            <person name="Di Palma F."/>
            <person name="Fitzgerald S."/>
            <person name="Flicek P."/>
            <person name="Guttman M."/>
            <person name="Hubisz M.J."/>
            <person name="Jaffe D.B."/>
            <person name="Jungreis I."/>
            <person name="Kent W.J."/>
            <person name="Kostka D."/>
            <person name="Lara M."/>
            <person name="Martins A.L."/>
            <person name="Massingham T."/>
            <person name="Moltke I."/>
            <person name="Raney B.J."/>
            <person name="Rasmussen M.D."/>
            <person name="Robinson J."/>
            <person name="Stark A."/>
            <person name="Vilella A.J."/>
            <person name="Wen J."/>
            <person name="Xie X."/>
            <person name="Zody M.C."/>
            <person name="Baldwin J."/>
            <person name="Bloom T."/>
            <person name="Chin C.W."/>
            <person name="Heiman D."/>
            <person name="Nicol R."/>
            <person name="Nusbaum C."/>
            <person name="Young S."/>
            <person name="Wilkinson J."/>
            <person name="Worley K.C."/>
            <person name="Kovar C.L."/>
            <person name="Muzny D.M."/>
            <person name="Gibbs R.A."/>
            <person name="Cree A."/>
            <person name="Dihn H.H."/>
            <person name="Fowler G."/>
            <person name="Jhangiani S."/>
            <person name="Joshi V."/>
            <person name="Lee S."/>
            <person name="Lewis L.R."/>
            <person name="Nazareth L.V."/>
            <person name="Okwuonu G."/>
            <person name="Santibanez J."/>
            <person name="Warren W.C."/>
            <person name="Mardis E.R."/>
            <person name="Weinstock G.M."/>
            <person name="Wilson R.K."/>
            <person name="Delehaunty K."/>
            <person name="Dooling D."/>
            <person name="Fronik C."/>
            <person name="Fulton L."/>
            <person name="Fulton B."/>
            <person name="Graves T."/>
            <person name="Minx P."/>
            <person name="Sodergren E."/>
            <person name="Birney E."/>
            <person name="Margulies E.H."/>
            <person name="Herrero J."/>
            <person name="Green E.D."/>
            <person name="Haussler D."/>
            <person name="Siepel A."/>
            <person name="Goldman N."/>
            <person name="Pollard K.S."/>
            <person name="Pedersen J.S."/>
            <person name="Lander E.S."/>
            <person name="Kellis M."/>
        </authorList>
    </citation>
    <scope>NUCLEOTIDE SEQUENCE [LARGE SCALE GENOMIC DNA]</scope>
    <source>
        <strain evidence="12 13">Thorbecke inbred</strain>
    </source>
</reference>
<feature type="compositionally biased region" description="Low complexity" evidence="11">
    <location>
        <begin position="225"/>
        <end position="237"/>
    </location>
</feature>
<feature type="compositionally biased region" description="Pro residues" evidence="11">
    <location>
        <begin position="1"/>
        <end position="13"/>
    </location>
</feature>
<dbReference type="GO" id="GO:0005737">
    <property type="term" value="C:cytoplasm"/>
    <property type="evidence" value="ECO:0007669"/>
    <property type="project" value="TreeGrafter"/>
</dbReference>
<feature type="compositionally biased region" description="Polar residues" evidence="11">
    <location>
        <begin position="390"/>
        <end position="400"/>
    </location>
</feature>
<feature type="compositionally biased region" description="Basic and acidic residues" evidence="11">
    <location>
        <begin position="380"/>
        <end position="389"/>
    </location>
</feature>
<keyword evidence="4" id="KW-0007">Acetylation</keyword>
<evidence type="ECO:0000313" key="12">
    <source>
        <dbReference type="Ensembl" id="ENSOCUP00000039736.1"/>
    </source>
</evidence>
<evidence type="ECO:0000256" key="7">
    <source>
        <dbReference type="ARBA" id="ARBA00037661"/>
    </source>
</evidence>
<evidence type="ECO:0000256" key="3">
    <source>
        <dbReference type="ARBA" id="ARBA00022600"/>
    </source>
</evidence>
<sequence length="415" mass="43289">ASLSPSPAPPPPQGLVQRDAPTQPLPAPDSAPLRVFTSTSVSSPNLTLDPATARPNPPSGLFSGRHPPGRPYTNSFSGVCASSPAAPLHLPSQSPRPAPAWKSSSQPLSTSTPWRELRGEPAVRRHSPLRLPPGHARAFAPARGAVTPAAAGAATTGLRLRAGGGGGGREGRVRSQSAATESPKPRAGSAEPGAGSRARRAGAGAGSGAERERARPSLESLRLSPAPQRGAAAAAPAMEQDNSPRKIQFTVPLLEPHLDPEAAEQIRRRRPTPATLVLTSDQSSPEVDEDRIPNPLLKPSLAMSPRQRKKMTRTTPTMKELQMMVEHHLGQQEQGEEPEGAAESTGAQECQPPGTPGTGAESRLGPSATAQKPAQPSPRAQERRGEEPSTAKTSQDSQGASAVRRPRGWAARPAE</sequence>
<keyword evidence="2" id="KW-0597">Phosphoprotein</keyword>
<proteinExistence type="inferred from homology"/>
<feature type="region of interest" description="Disordered" evidence="11">
    <location>
        <begin position="1"/>
        <end position="415"/>
    </location>
</feature>
<dbReference type="AlphaFoldDB" id="A0A5F9D1J6"/>
<keyword evidence="13" id="KW-1185">Reference proteome</keyword>
<dbReference type="Pfam" id="PF05395">
    <property type="entry name" value="DARPP-32"/>
    <property type="match status" value="1"/>
</dbReference>
<accession>A0A5F9D1J6</accession>
<dbReference type="InParanoid" id="A0A5F9D1J6"/>
<feature type="compositionally biased region" description="Polar residues" evidence="11">
    <location>
        <begin position="102"/>
        <end position="113"/>
    </location>
</feature>
<name>A0A5F9D1J6_RABIT</name>
<evidence type="ECO:0000256" key="1">
    <source>
        <dbReference type="ARBA" id="ARBA00007775"/>
    </source>
</evidence>
<evidence type="ECO:0000256" key="11">
    <source>
        <dbReference type="SAM" id="MobiDB-lite"/>
    </source>
</evidence>
<dbReference type="GO" id="GO:0005977">
    <property type="term" value="P:glycogen metabolic process"/>
    <property type="evidence" value="ECO:0007669"/>
    <property type="project" value="UniProtKB-KW"/>
</dbReference>
<evidence type="ECO:0000256" key="4">
    <source>
        <dbReference type="ARBA" id="ARBA00022990"/>
    </source>
</evidence>
<dbReference type="InterPro" id="IPR008466">
    <property type="entry name" value="PPP1R1A/B/C"/>
</dbReference>
<dbReference type="EMBL" id="AAGW02059095">
    <property type="status" value="NOT_ANNOTATED_CDS"/>
    <property type="molecule type" value="Genomic_DNA"/>
</dbReference>
<evidence type="ECO:0000256" key="8">
    <source>
        <dbReference type="ARBA" id="ARBA00038671"/>
    </source>
</evidence>